<evidence type="ECO:0000313" key="2">
    <source>
        <dbReference type="EMBL" id="KAL0276618.1"/>
    </source>
</evidence>
<gene>
    <name evidence="2" type="ORF">PYX00_004156</name>
</gene>
<feature type="region of interest" description="Disordered" evidence="1">
    <location>
        <begin position="174"/>
        <end position="201"/>
    </location>
</feature>
<dbReference type="AlphaFoldDB" id="A0AAW2I4I7"/>
<comment type="caution">
    <text evidence="2">The sequence shown here is derived from an EMBL/GenBank/DDBJ whole genome shotgun (WGS) entry which is preliminary data.</text>
</comment>
<feature type="compositionally biased region" description="Basic and acidic residues" evidence="1">
    <location>
        <begin position="146"/>
        <end position="160"/>
    </location>
</feature>
<accession>A0AAW2I4I7</accession>
<protein>
    <submittedName>
        <fullName evidence="2">Uncharacterized protein</fullName>
    </submittedName>
</protein>
<feature type="region of interest" description="Disordered" evidence="1">
    <location>
        <begin position="135"/>
        <end position="160"/>
    </location>
</feature>
<evidence type="ECO:0000256" key="1">
    <source>
        <dbReference type="SAM" id="MobiDB-lite"/>
    </source>
</evidence>
<dbReference type="EMBL" id="JARGDH010000002">
    <property type="protein sequence ID" value="KAL0276618.1"/>
    <property type="molecule type" value="Genomic_DNA"/>
</dbReference>
<feature type="region of interest" description="Disordered" evidence="1">
    <location>
        <begin position="43"/>
        <end position="69"/>
    </location>
</feature>
<sequence>MGKTKSKEIRDVGEYESARIHERQENINKLIERMTSKIEPPPVVRSRTEVKKLSFRRKKKKKEDVRENNNEIERLPVKGGEPNCCETSVRMVGTGMPDLNIGNGDSIDNIIDLIVDKSIRRDELLNQIVDEKTSERNGPIRRRSYHGKESKRASLPEEGNLIERLENLEKRATMFERKSSEVPESKERGSSRSSGRSEEFEKNMKIVLQENYLTDEPLKDLKTIERVLPWEKLLRVEQDDDCRTTKIPPTRRI</sequence>
<organism evidence="2">
    <name type="scientific">Menopon gallinae</name>
    <name type="common">poultry shaft louse</name>
    <dbReference type="NCBI Taxonomy" id="328185"/>
    <lineage>
        <taxon>Eukaryota</taxon>
        <taxon>Metazoa</taxon>
        <taxon>Ecdysozoa</taxon>
        <taxon>Arthropoda</taxon>
        <taxon>Hexapoda</taxon>
        <taxon>Insecta</taxon>
        <taxon>Pterygota</taxon>
        <taxon>Neoptera</taxon>
        <taxon>Paraneoptera</taxon>
        <taxon>Psocodea</taxon>
        <taxon>Troctomorpha</taxon>
        <taxon>Phthiraptera</taxon>
        <taxon>Amblycera</taxon>
        <taxon>Menoponidae</taxon>
        <taxon>Menopon</taxon>
    </lineage>
</organism>
<reference evidence="2" key="1">
    <citation type="journal article" date="2024" name="Gigascience">
        <title>Chromosome-level genome of the poultry shaft louse Menopon gallinae provides insight into the host-switching and adaptive evolution of parasitic lice.</title>
        <authorList>
            <person name="Xu Y."/>
            <person name="Ma L."/>
            <person name="Liu S."/>
            <person name="Liang Y."/>
            <person name="Liu Q."/>
            <person name="He Z."/>
            <person name="Tian L."/>
            <person name="Duan Y."/>
            <person name="Cai W."/>
            <person name="Li H."/>
            <person name="Song F."/>
        </authorList>
    </citation>
    <scope>NUCLEOTIDE SEQUENCE</scope>
    <source>
        <strain evidence="2">Cailab_2023a</strain>
    </source>
</reference>
<name>A0AAW2I4I7_9NEOP</name>
<proteinExistence type="predicted"/>